<dbReference type="EMBL" id="QPFP01000046">
    <property type="protein sequence ID" value="TEB26725.1"/>
    <property type="molecule type" value="Genomic_DNA"/>
</dbReference>
<accession>A0A4Y7SPV6</accession>
<evidence type="ECO:0000256" key="5">
    <source>
        <dbReference type="SAM" id="MobiDB-lite"/>
    </source>
</evidence>
<dbReference type="InterPro" id="IPR011009">
    <property type="entry name" value="Kinase-like_dom_sf"/>
</dbReference>
<dbReference type="AlphaFoldDB" id="A0A4Y7SPV6"/>
<dbReference type="GO" id="GO:0005524">
    <property type="term" value="F:ATP binding"/>
    <property type="evidence" value="ECO:0007669"/>
    <property type="project" value="UniProtKB-KW"/>
</dbReference>
<dbReference type="PANTHER" id="PTHR44329:SF288">
    <property type="entry name" value="MITOGEN-ACTIVATED PROTEIN KINASE KINASE KINASE 20"/>
    <property type="match status" value="1"/>
</dbReference>
<evidence type="ECO:0000256" key="3">
    <source>
        <dbReference type="ARBA" id="ARBA00022777"/>
    </source>
</evidence>
<dbReference type="Proteomes" id="UP000298030">
    <property type="component" value="Unassembled WGS sequence"/>
</dbReference>
<name>A0A4Y7SPV6_COPMI</name>
<dbReference type="PANTHER" id="PTHR44329">
    <property type="entry name" value="SERINE/THREONINE-PROTEIN KINASE TNNI3K-RELATED"/>
    <property type="match status" value="1"/>
</dbReference>
<dbReference type="PROSITE" id="PS50011">
    <property type="entry name" value="PROTEIN_KINASE_DOM"/>
    <property type="match status" value="1"/>
</dbReference>
<keyword evidence="1" id="KW-0808">Transferase</keyword>
<keyword evidence="4" id="KW-0067">ATP-binding</keyword>
<dbReference type="InterPro" id="IPR051681">
    <property type="entry name" value="Ser/Thr_Kinases-Pseudokinases"/>
</dbReference>
<dbReference type="SMART" id="SM00220">
    <property type="entry name" value="S_TKc"/>
    <property type="match status" value="1"/>
</dbReference>
<dbReference type="EMBL" id="QPFP01000072">
    <property type="protein sequence ID" value="TEB23907.1"/>
    <property type="molecule type" value="Genomic_DNA"/>
</dbReference>
<evidence type="ECO:0000256" key="4">
    <source>
        <dbReference type="ARBA" id="ARBA00022840"/>
    </source>
</evidence>
<keyword evidence="3 7" id="KW-0418">Kinase</keyword>
<sequence>MTSVSSSGASNTVQTQKNLESDTQPTPYANLTGQIRLLERHYIAAGGFSYIYKGEWTDPTNPSHPTPVAIKVLRASGYTGNDIQHKLKQRLERESRLWHSFSHPNVLPFLGLVTDATFGAVVPALVSPFCERRSVLEYIVKHPEITRRPVILGIARGLQYFHNRDAVHGDLKAANILMSESGEPLLADFGRSKVIGHSGYTTDFACVWRYLASEIMDDAASAYSIQDSKKQPITTKATDIWAFGLVGVEVLASEEVFPKQKQHMQLIMHIAGGGKPVKKDYKKLVQLEADTLWPVLEKCWADKPSDRPSMDDILKMLQDVSLN</sequence>
<dbReference type="InterPro" id="IPR001245">
    <property type="entry name" value="Ser-Thr/Tyr_kinase_cat_dom"/>
</dbReference>
<feature type="domain" description="Protein kinase" evidence="6">
    <location>
        <begin position="37"/>
        <end position="322"/>
    </location>
</feature>
<dbReference type="Gene3D" id="1.10.510.10">
    <property type="entry name" value="Transferase(Phosphotransferase) domain 1"/>
    <property type="match status" value="1"/>
</dbReference>
<dbReference type="STRING" id="71717.A0A4Y7SPV6"/>
<evidence type="ECO:0000256" key="2">
    <source>
        <dbReference type="ARBA" id="ARBA00022741"/>
    </source>
</evidence>
<dbReference type="OrthoDB" id="3260205at2759"/>
<evidence type="ECO:0000259" key="6">
    <source>
        <dbReference type="PROSITE" id="PS50011"/>
    </source>
</evidence>
<keyword evidence="2" id="KW-0547">Nucleotide-binding</keyword>
<gene>
    <name evidence="8" type="ORF">FA13DRAFT_1816716</name>
    <name evidence="7" type="ORF">FA13DRAFT_1818153</name>
</gene>
<dbReference type="GO" id="GO:0004674">
    <property type="term" value="F:protein serine/threonine kinase activity"/>
    <property type="evidence" value="ECO:0007669"/>
    <property type="project" value="TreeGrafter"/>
</dbReference>
<reference evidence="7 9" key="1">
    <citation type="journal article" date="2019" name="Nat. Ecol. Evol.">
        <title>Megaphylogeny resolves global patterns of mushroom evolution.</title>
        <authorList>
            <person name="Varga T."/>
            <person name="Krizsan K."/>
            <person name="Foldi C."/>
            <person name="Dima B."/>
            <person name="Sanchez-Garcia M."/>
            <person name="Sanchez-Ramirez S."/>
            <person name="Szollosi G.J."/>
            <person name="Szarkandi J.G."/>
            <person name="Papp V."/>
            <person name="Albert L."/>
            <person name="Andreopoulos W."/>
            <person name="Angelini C."/>
            <person name="Antonin V."/>
            <person name="Barry K.W."/>
            <person name="Bougher N.L."/>
            <person name="Buchanan P."/>
            <person name="Buyck B."/>
            <person name="Bense V."/>
            <person name="Catcheside P."/>
            <person name="Chovatia M."/>
            <person name="Cooper J."/>
            <person name="Damon W."/>
            <person name="Desjardin D."/>
            <person name="Finy P."/>
            <person name="Geml J."/>
            <person name="Haridas S."/>
            <person name="Hughes K."/>
            <person name="Justo A."/>
            <person name="Karasinski D."/>
            <person name="Kautmanova I."/>
            <person name="Kiss B."/>
            <person name="Kocsube S."/>
            <person name="Kotiranta H."/>
            <person name="LaButti K.M."/>
            <person name="Lechner B.E."/>
            <person name="Liimatainen K."/>
            <person name="Lipzen A."/>
            <person name="Lukacs Z."/>
            <person name="Mihaltcheva S."/>
            <person name="Morgado L.N."/>
            <person name="Niskanen T."/>
            <person name="Noordeloos M.E."/>
            <person name="Ohm R.A."/>
            <person name="Ortiz-Santana B."/>
            <person name="Ovrebo C."/>
            <person name="Racz N."/>
            <person name="Riley R."/>
            <person name="Savchenko A."/>
            <person name="Shiryaev A."/>
            <person name="Soop K."/>
            <person name="Spirin V."/>
            <person name="Szebenyi C."/>
            <person name="Tomsovsky M."/>
            <person name="Tulloss R.E."/>
            <person name="Uehling J."/>
            <person name="Grigoriev I.V."/>
            <person name="Vagvolgyi C."/>
            <person name="Papp T."/>
            <person name="Martin F.M."/>
            <person name="Miettinen O."/>
            <person name="Hibbett D.S."/>
            <person name="Nagy L.G."/>
        </authorList>
    </citation>
    <scope>NUCLEOTIDE SEQUENCE [LARGE SCALE GENOMIC DNA]</scope>
    <source>
        <strain evidence="7 9">FP101781</strain>
    </source>
</reference>
<dbReference type="Pfam" id="PF07714">
    <property type="entry name" value="PK_Tyr_Ser-Thr"/>
    <property type="match status" value="1"/>
</dbReference>
<proteinExistence type="predicted"/>
<keyword evidence="9" id="KW-1185">Reference proteome</keyword>
<feature type="region of interest" description="Disordered" evidence="5">
    <location>
        <begin position="1"/>
        <end position="27"/>
    </location>
</feature>
<comment type="caution">
    <text evidence="7">The sequence shown here is derived from an EMBL/GenBank/DDBJ whole genome shotgun (WGS) entry which is preliminary data.</text>
</comment>
<evidence type="ECO:0000313" key="9">
    <source>
        <dbReference type="Proteomes" id="UP000298030"/>
    </source>
</evidence>
<protein>
    <submittedName>
        <fullName evidence="7">TKL/TKL-ccin protein kinase</fullName>
    </submittedName>
</protein>
<organism evidence="7 9">
    <name type="scientific">Coprinellus micaceus</name>
    <name type="common">Glistening ink-cap mushroom</name>
    <name type="synonym">Coprinus micaceus</name>
    <dbReference type="NCBI Taxonomy" id="71717"/>
    <lineage>
        <taxon>Eukaryota</taxon>
        <taxon>Fungi</taxon>
        <taxon>Dikarya</taxon>
        <taxon>Basidiomycota</taxon>
        <taxon>Agaricomycotina</taxon>
        <taxon>Agaricomycetes</taxon>
        <taxon>Agaricomycetidae</taxon>
        <taxon>Agaricales</taxon>
        <taxon>Agaricineae</taxon>
        <taxon>Psathyrellaceae</taxon>
        <taxon>Coprinellus</taxon>
    </lineage>
</organism>
<evidence type="ECO:0000313" key="7">
    <source>
        <dbReference type="EMBL" id="TEB23907.1"/>
    </source>
</evidence>
<evidence type="ECO:0000313" key="8">
    <source>
        <dbReference type="EMBL" id="TEB26725.1"/>
    </source>
</evidence>
<evidence type="ECO:0000256" key="1">
    <source>
        <dbReference type="ARBA" id="ARBA00022679"/>
    </source>
</evidence>
<dbReference type="InterPro" id="IPR000719">
    <property type="entry name" value="Prot_kinase_dom"/>
</dbReference>
<dbReference type="SUPFAM" id="SSF56112">
    <property type="entry name" value="Protein kinase-like (PK-like)"/>
    <property type="match status" value="1"/>
</dbReference>